<dbReference type="Pfam" id="PF02378">
    <property type="entry name" value="PTS_EIIC"/>
    <property type="match status" value="1"/>
</dbReference>
<keyword evidence="4" id="KW-0762">Sugar transport</keyword>
<feature type="transmembrane region" description="Helical" evidence="9">
    <location>
        <begin position="141"/>
        <end position="158"/>
    </location>
</feature>
<dbReference type="GO" id="GO:0009401">
    <property type="term" value="P:phosphoenolpyruvate-dependent sugar phosphotransferase system"/>
    <property type="evidence" value="ECO:0007669"/>
    <property type="project" value="InterPro"/>
</dbReference>
<dbReference type="InterPro" id="IPR051088">
    <property type="entry name" value="PTS_Sugar-EIIC/EIIB"/>
</dbReference>
<evidence type="ECO:0000256" key="7">
    <source>
        <dbReference type="ARBA" id="ARBA00023136"/>
    </source>
</evidence>
<feature type="compositionally biased region" description="Low complexity" evidence="8">
    <location>
        <begin position="458"/>
        <end position="480"/>
    </location>
</feature>
<feature type="transmembrane region" description="Helical" evidence="9">
    <location>
        <begin position="75"/>
        <end position="96"/>
    </location>
</feature>
<evidence type="ECO:0000256" key="6">
    <source>
        <dbReference type="ARBA" id="ARBA00022989"/>
    </source>
</evidence>
<feature type="transmembrane region" description="Helical" evidence="9">
    <location>
        <begin position="210"/>
        <end position="234"/>
    </location>
</feature>
<dbReference type="PROSITE" id="PS51105">
    <property type="entry name" value="PTS_EIIC_TYPE_3"/>
    <property type="match status" value="1"/>
</dbReference>
<evidence type="ECO:0000313" key="12">
    <source>
        <dbReference type="Proteomes" id="UP000287609"/>
    </source>
</evidence>
<protein>
    <submittedName>
        <fullName evidence="11">PTS system, cellobiose-specific IIC component</fullName>
    </submittedName>
</protein>
<comment type="subcellular location">
    <subcellularLocation>
        <location evidence="1">Cell membrane</location>
        <topology evidence="1">Multi-pass membrane protein</topology>
    </subcellularLocation>
</comment>
<feature type="region of interest" description="Disordered" evidence="8">
    <location>
        <begin position="449"/>
        <end position="503"/>
    </location>
</feature>
<dbReference type="GO" id="GO:0005886">
    <property type="term" value="C:plasma membrane"/>
    <property type="evidence" value="ECO:0007669"/>
    <property type="project" value="UniProtKB-SubCell"/>
</dbReference>
<feature type="transmembrane region" description="Helical" evidence="9">
    <location>
        <begin position="103"/>
        <end position="121"/>
    </location>
</feature>
<evidence type="ECO:0000256" key="9">
    <source>
        <dbReference type="SAM" id="Phobius"/>
    </source>
</evidence>
<comment type="caution">
    <text evidence="11">The sequence shown here is derived from an EMBL/GenBank/DDBJ whole genome shotgun (WGS) entry which is preliminary data.</text>
</comment>
<reference evidence="11 12" key="1">
    <citation type="submission" date="2018-09" db="EMBL/GenBank/DDBJ databases">
        <title>Characterization of the phylogenetic diversity of five novel species belonging to the genus Bifidobacterium.</title>
        <authorList>
            <person name="Lugli G.A."/>
            <person name="Duranti S."/>
            <person name="Milani C."/>
        </authorList>
    </citation>
    <scope>NUCLEOTIDE SEQUENCE [LARGE SCALE GENOMIC DNA]</scope>
    <source>
        <strain evidence="11 12">2036B</strain>
    </source>
</reference>
<feature type="transmembrane region" description="Helical" evidence="9">
    <location>
        <begin position="285"/>
        <end position="306"/>
    </location>
</feature>
<evidence type="ECO:0000256" key="8">
    <source>
        <dbReference type="SAM" id="MobiDB-lite"/>
    </source>
</evidence>
<sequence length="503" mass="53617">MTHNIFMTFLADKLAPFGEKVAKQRHLKALREGVLMAMPLVLIGSIFTLIGSFPIEAWTKWMQEHGHLDTTLNTLANNSFGLIALVTCFGIAYRLAESYDTDGPSSGVLALGAFLLVTPPIQNKDGAFGIPYGMLGGKGLFTAIVVAFISAEIYRQFIQHKFTIKMPKSVPDVVGRSFAALVPGTVILVLFAVISRILEATGIGSLNNLLALIVGTPLGFIGATLGGTFVAVLLNSVFWFCGVNGGQVVGSVMNPIWLQQADENRLALQAGQALPNIITAPFMDLFVYMGGGGATIGLAICLMFFSKSKEYKVLGKVSGIPALFNINTAILFSFPTVLNPIMIIPFICTPLINALLTYLSMAWGLVPLTTGVALPWTTPPILGGFLACGGSWQAAILQTILVIISFAIYYPFFRAADRAHLKIEQGLVGASEGNDQVDAELEAIEESVETPAVESKQDAATATATSVVTDAATKTAAETSTVKHEEREQTTKPANAHSDKKGN</sequence>
<keyword evidence="6 9" id="KW-1133">Transmembrane helix</keyword>
<evidence type="ECO:0000256" key="2">
    <source>
        <dbReference type="ARBA" id="ARBA00022448"/>
    </source>
</evidence>
<feature type="transmembrane region" description="Helical" evidence="9">
    <location>
        <begin position="394"/>
        <end position="413"/>
    </location>
</feature>
<accession>A0A430FTH4</accession>
<keyword evidence="5 9" id="KW-0812">Transmembrane</keyword>
<dbReference type="AlphaFoldDB" id="A0A430FTH4"/>
<feature type="compositionally biased region" description="Basic and acidic residues" evidence="8">
    <location>
        <begin position="481"/>
        <end position="490"/>
    </location>
</feature>
<keyword evidence="3" id="KW-1003">Cell membrane</keyword>
<feature type="domain" description="PTS EIIC type-3" evidence="10">
    <location>
        <begin position="10"/>
        <end position="412"/>
    </location>
</feature>
<dbReference type="RefSeq" id="WP_241218845.1">
    <property type="nucleotide sequence ID" value="NZ_QXGM01000001.1"/>
</dbReference>
<dbReference type="GO" id="GO:1901264">
    <property type="term" value="P:carbohydrate derivative transport"/>
    <property type="evidence" value="ECO:0007669"/>
    <property type="project" value="TreeGrafter"/>
</dbReference>
<gene>
    <name evidence="11" type="ORF">D2E26_0749</name>
</gene>
<keyword evidence="12" id="KW-1185">Reference proteome</keyword>
<feature type="transmembrane region" description="Helical" evidence="9">
    <location>
        <begin position="326"/>
        <end position="348"/>
    </location>
</feature>
<evidence type="ECO:0000259" key="10">
    <source>
        <dbReference type="PROSITE" id="PS51105"/>
    </source>
</evidence>
<evidence type="ECO:0000256" key="5">
    <source>
        <dbReference type="ARBA" id="ARBA00022692"/>
    </source>
</evidence>
<keyword evidence="2" id="KW-0813">Transport</keyword>
<dbReference type="GO" id="GO:0008982">
    <property type="term" value="F:protein-N(PI)-phosphohistidine-sugar phosphotransferase activity"/>
    <property type="evidence" value="ECO:0007669"/>
    <property type="project" value="InterPro"/>
</dbReference>
<dbReference type="InterPro" id="IPR003352">
    <property type="entry name" value="PTS_EIIC"/>
</dbReference>
<dbReference type="InterPro" id="IPR004501">
    <property type="entry name" value="PTS_EIIC_3"/>
</dbReference>
<feature type="transmembrane region" description="Helical" evidence="9">
    <location>
        <begin position="33"/>
        <end position="55"/>
    </location>
</feature>
<proteinExistence type="predicted"/>
<feature type="transmembrane region" description="Helical" evidence="9">
    <location>
        <begin position="355"/>
        <end position="374"/>
    </location>
</feature>
<feature type="transmembrane region" description="Helical" evidence="9">
    <location>
        <begin position="178"/>
        <end position="198"/>
    </location>
</feature>
<dbReference type="PANTHER" id="PTHR33989">
    <property type="match status" value="1"/>
</dbReference>
<evidence type="ECO:0000256" key="4">
    <source>
        <dbReference type="ARBA" id="ARBA00022597"/>
    </source>
</evidence>
<evidence type="ECO:0000313" key="11">
    <source>
        <dbReference type="EMBL" id="RSX56186.1"/>
    </source>
</evidence>
<name>A0A430FTH4_9BIFI</name>
<keyword evidence="7 9" id="KW-0472">Membrane</keyword>
<dbReference type="NCBIfam" id="TIGR00410">
    <property type="entry name" value="lacE"/>
    <property type="match status" value="1"/>
</dbReference>
<organism evidence="11 12">
    <name type="scientific">Bifidobacterium dolichotidis</name>
    <dbReference type="NCBI Taxonomy" id="2306976"/>
    <lineage>
        <taxon>Bacteria</taxon>
        <taxon>Bacillati</taxon>
        <taxon>Actinomycetota</taxon>
        <taxon>Actinomycetes</taxon>
        <taxon>Bifidobacteriales</taxon>
        <taxon>Bifidobacteriaceae</taxon>
        <taxon>Bifidobacterium</taxon>
    </lineage>
</organism>
<evidence type="ECO:0000256" key="3">
    <source>
        <dbReference type="ARBA" id="ARBA00022475"/>
    </source>
</evidence>
<dbReference type="Proteomes" id="UP000287609">
    <property type="component" value="Unassembled WGS sequence"/>
</dbReference>
<dbReference type="PANTHER" id="PTHR33989:SF4">
    <property type="entry name" value="PTS SYSTEM N,N'-DIACETYLCHITOBIOSE-SPECIFIC EIIC COMPONENT"/>
    <property type="match status" value="1"/>
</dbReference>
<evidence type="ECO:0000256" key="1">
    <source>
        <dbReference type="ARBA" id="ARBA00004651"/>
    </source>
</evidence>
<dbReference type="EMBL" id="QXGM01000001">
    <property type="protein sequence ID" value="RSX56186.1"/>
    <property type="molecule type" value="Genomic_DNA"/>
</dbReference>